<dbReference type="NCBIfam" id="NF002795">
    <property type="entry name" value="PRK02929.1"/>
    <property type="match status" value="1"/>
</dbReference>
<dbReference type="PANTHER" id="PTHR38464">
    <property type="entry name" value="L-ARABINOSE ISOMERASE"/>
    <property type="match status" value="1"/>
</dbReference>
<dbReference type="InterPro" id="IPR003762">
    <property type="entry name" value="Lara_isomerase"/>
</dbReference>
<dbReference type="EC" id="5.3.1.4" evidence="9"/>
<keyword evidence="10" id="KW-1185">Reference proteome</keyword>
<dbReference type="InterPro" id="IPR038583">
    <property type="entry name" value="AraA_N_sf"/>
</dbReference>
<evidence type="ECO:0000259" key="8">
    <source>
        <dbReference type="Pfam" id="PF24856"/>
    </source>
</evidence>
<dbReference type="PANTHER" id="PTHR38464:SF1">
    <property type="entry name" value="L-ARABINOSE ISOMERASE"/>
    <property type="match status" value="1"/>
</dbReference>
<evidence type="ECO:0000256" key="4">
    <source>
        <dbReference type="ARBA" id="ARBA00023235"/>
    </source>
</evidence>
<feature type="domain" description="L-arabinose isomerase N-terminal" evidence="6">
    <location>
        <begin position="5"/>
        <end position="170"/>
    </location>
</feature>
<evidence type="ECO:0000256" key="1">
    <source>
        <dbReference type="ARBA" id="ARBA00022723"/>
    </source>
</evidence>
<dbReference type="InterPro" id="IPR055390">
    <property type="entry name" value="AraA_central"/>
</dbReference>
<accession>A0A7L7KSR0</accession>
<dbReference type="Gene3D" id="3.40.50.10940">
    <property type="match status" value="1"/>
</dbReference>
<keyword evidence="5" id="KW-0119">Carbohydrate metabolism</keyword>
<gene>
    <name evidence="9" type="primary">araA</name>
    <name evidence="9" type="ORF">G4Z02_08505</name>
</gene>
<dbReference type="AlphaFoldDB" id="A0A7L7KSR0"/>
<dbReference type="Pfam" id="PF11762">
    <property type="entry name" value="Arabinose_Iso_C"/>
    <property type="match status" value="1"/>
</dbReference>
<dbReference type="InterPro" id="IPR004216">
    <property type="entry name" value="Fuc/Ara_isomerase_C"/>
</dbReference>
<keyword evidence="3" id="KW-0464">Manganese</keyword>
<dbReference type="GO" id="GO:0046872">
    <property type="term" value="F:metal ion binding"/>
    <property type="evidence" value="ECO:0007669"/>
    <property type="project" value="UniProtKB-KW"/>
</dbReference>
<dbReference type="SUPFAM" id="SSF50443">
    <property type="entry name" value="FucI/AraA C-terminal domain-like"/>
    <property type="match status" value="1"/>
</dbReference>
<dbReference type="InterPro" id="IPR055389">
    <property type="entry name" value="AraA_N"/>
</dbReference>
<evidence type="ECO:0000259" key="7">
    <source>
        <dbReference type="Pfam" id="PF11762"/>
    </source>
</evidence>
<evidence type="ECO:0000256" key="3">
    <source>
        <dbReference type="ARBA" id="ARBA00023211"/>
    </source>
</evidence>
<organism evidence="9 10">
    <name type="scientific">Candidatus Xianfuyuplasma coldseepsis</name>
    <dbReference type="NCBI Taxonomy" id="2782163"/>
    <lineage>
        <taxon>Bacteria</taxon>
        <taxon>Bacillati</taxon>
        <taxon>Mycoplasmatota</taxon>
        <taxon>Mollicutes</taxon>
        <taxon>Candidatus Izemoplasmatales</taxon>
        <taxon>Candidatus Izemoplasmataceae</taxon>
        <taxon>Candidatus Xianfuyuplasma</taxon>
    </lineage>
</organism>
<evidence type="ECO:0000313" key="9">
    <source>
        <dbReference type="EMBL" id="QMS85783.1"/>
    </source>
</evidence>
<dbReference type="KEGG" id="xcl:G4Z02_08505"/>
<dbReference type="Pfam" id="PF24856">
    <property type="entry name" value="AraA_central"/>
    <property type="match status" value="1"/>
</dbReference>
<proteinExistence type="predicted"/>
<dbReference type="Proteomes" id="UP000514720">
    <property type="component" value="Chromosome"/>
</dbReference>
<dbReference type="Pfam" id="PF02610">
    <property type="entry name" value="AraA_N"/>
    <property type="match status" value="1"/>
</dbReference>
<evidence type="ECO:0000256" key="2">
    <source>
        <dbReference type="ARBA" id="ARBA00022935"/>
    </source>
</evidence>
<protein>
    <submittedName>
        <fullName evidence="9">L-arabinose isomerase</fullName>
        <ecNumber evidence="9">5.3.1.4</ecNumber>
    </submittedName>
</protein>
<keyword evidence="2" id="KW-0054">Arabinose catabolism</keyword>
<dbReference type="InterPro" id="IPR024664">
    <property type="entry name" value="Ara_Isoase_C"/>
</dbReference>
<dbReference type="SUPFAM" id="SSF53743">
    <property type="entry name" value="FucI/AraA N-terminal and middle domains"/>
    <property type="match status" value="1"/>
</dbReference>
<dbReference type="GO" id="GO:0008733">
    <property type="term" value="F:L-arabinose isomerase activity"/>
    <property type="evidence" value="ECO:0007669"/>
    <property type="project" value="UniProtKB-EC"/>
</dbReference>
<feature type="domain" description="L-arabinose isomerase C-terminal" evidence="7">
    <location>
        <begin position="320"/>
        <end position="462"/>
    </location>
</feature>
<evidence type="ECO:0000259" key="6">
    <source>
        <dbReference type="Pfam" id="PF02610"/>
    </source>
</evidence>
<feature type="domain" description="L-arabinose isomerase central" evidence="8">
    <location>
        <begin position="175"/>
        <end position="314"/>
    </location>
</feature>
<sequence>MKKYTFWFVVGTQHLYGHKIFKIIEKRADEMAEFLSLKFKGFATIEFKSLVKTSDEIYQVAKEANHNDDVVGMITWMHTFSPSKMWIHGLNVLQKPMLQLHTQFNKEIPWDDIDMDFMNLNQSAHGDREHGFIYTRMRKYRSVVSGYYQNEDVIADIERWLRASIGVFESQQLNVVRFGDNMRNVAVTEGNKVSAEIDFGWSVNGWGMGDLVKFVNDVSQNEIREQLDKYKKKYQMDTTNNDSIKYQAKVQVALRKFLKQQQSCAFTTTFENLTGLEQLPGLAVQDLMDEGFGFGAEGDWKTAAMQRIIYLMSIGTSQSCSFMEDYTYHLPDNNETVLGAHMLEVSPRIASTKPQIQVHPLGIGGKDAPARVVFDAKAGSAVQVSLIDLGDRFRLIAADCNAVEPLEKMPKLPVAQAMWTLEPNFKVGTEAWLIAGGAHHTVMTYDIDAKVLELFANMLDIEFVHITNDTTIQRLRNELRWNETGYKLK</sequence>
<evidence type="ECO:0000256" key="5">
    <source>
        <dbReference type="ARBA" id="ARBA00023277"/>
    </source>
</evidence>
<dbReference type="EMBL" id="CP048914">
    <property type="protein sequence ID" value="QMS85783.1"/>
    <property type="molecule type" value="Genomic_DNA"/>
</dbReference>
<evidence type="ECO:0000313" key="10">
    <source>
        <dbReference type="Proteomes" id="UP000514720"/>
    </source>
</evidence>
<dbReference type="GO" id="GO:0005829">
    <property type="term" value="C:cytosol"/>
    <property type="evidence" value="ECO:0007669"/>
    <property type="project" value="TreeGrafter"/>
</dbReference>
<keyword evidence="4 9" id="KW-0413">Isomerase</keyword>
<name>A0A7L7KSR0_9MOLU</name>
<keyword evidence="1" id="KW-0479">Metal-binding</keyword>
<dbReference type="PIRSF" id="PIRSF001478">
    <property type="entry name" value="L-ara_isomerase"/>
    <property type="match status" value="1"/>
</dbReference>
<dbReference type="GO" id="GO:0019569">
    <property type="term" value="P:L-arabinose catabolic process to D-xylulose 5-phosphate"/>
    <property type="evidence" value="ECO:0007669"/>
    <property type="project" value="TreeGrafter"/>
</dbReference>
<dbReference type="RefSeq" id="WP_258877591.1">
    <property type="nucleotide sequence ID" value="NZ_CP048914.1"/>
</dbReference>
<dbReference type="InterPro" id="IPR009015">
    <property type="entry name" value="Fucose_isomerase_N/cen_sf"/>
</dbReference>
<reference evidence="9 10" key="1">
    <citation type="submission" date="2020-02" db="EMBL/GenBank/DDBJ databases">
        <authorList>
            <person name="Zheng R.K."/>
            <person name="Sun C.M."/>
        </authorList>
    </citation>
    <scope>NUCLEOTIDE SEQUENCE [LARGE SCALE GENOMIC DNA]</scope>
    <source>
        <strain evidence="10">zrk13</strain>
    </source>
</reference>